<keyword evidence="1" id="KW-0614">Plasmid</keyword>
<accession>A0A221T0K5</accession>
<gene>
    <name evidence="1" type="ORF">DFI_14520</name>
</gene>
<evidence type="ECO:0000313" key="2">
    <source>
        <dbReference type="Proteomes" id="UP000259030"/>
    </source>
</evidence>
<dbReference type="EMBL" id="CP021082">
    <property type="protein sequence ID" value="ASN82400.1"/>
    <property type="molecule type" value="Genomic_DNA"/>
</dbReference>
<organism evidence="1 2">
    <name type="scientific">Deinococcus ficus</name>
    <dbReference type="NCBI Taxonomy" id="317577"/>
    <lineage>
        <taxon>Bacteria</taxon>
        <taxon>Thermotogati</taxon>
        <taxon>Deinococcota</taxon>
        <taxon>Deinococci</taxon>
        <taxon>Deinococcales</taxon>
        <taxon>Deinococcaceae</taxon>
        <taxon>Deinococcus</taxon>
    </lineage>
</organism>
<dbReference type="Proteomes" id="UP000259030">
    <property type="component" value="Plasmid pDFI1"/>
</dbReference>
<keyword evidence="2" id="KW-1185">Reference proteome</keyword>
<evidence type="ECO:0000313" key="1">
    <source>
        <dbReference type="EMBL" id="ASN82400.1"/>
    </source>
</evidence>
<geneLocation type="plasmid" evidence="2">
    <name>pdfi1</name>
</geneLocation>
<name>A0A221T0K5_9DEIO</name>
<protein>
    <recommendedName>
        <fullName evidence="3">Chemotaxis protein</fullName>
    </recommendedName>
</protein>
<proteinExistence type="predicted"/>
<dbReference type="KEGG" id="dfc:DFI_14520"/>
<reference evidence="1 2" key="1">
    <citation type="submission" date="2017-05" db="EMBL/GenBank/DDBJ databases">
        <title>The complete genome sequence of Deinococcus ficus isolated from the rhizosphere of the Ficus religiosa L. in Taiwan.</title>
        <authorList>
            <person name="Wu K.-M."/>
            <person name="Liao T.-L."/>
            <person name="Liu Y.-M."/>
            <person name="Young C.-C."/>
            <person name="Tsai S.-F."/>
        </authorList>
    </citation>
    <scope>NUCLEOTIDE SEQUENCE [LARGE SCALE GENOMIC DNA]</scope>
    <source>
        <strain evidence="1 2">CC-FR2-10</strain>
        <plasmid evidence="2">pdfi1</plasmid>
    </source>
</reference>
<dbReference type="AlphaFoldDB" id="A0A221T0K5"/>
<sequence length="109" mass="11679">MFTADDWALYQTLHDPRTVTGPGDVAAAMVNYFVEVDLTGTPGAGLVELTREVRAEVQSLTELVEEQGRALAEQTKVIAALGEKLAEATAVLDHLSKGVNILAETALER</sequence>
<evidence type="ECO:0008006" key="3">
    <source>
        <dbReference type="Google" id="ProtNLM"/>
    </source>
</evidence>